<name>A0ACC1PMS1_9PEZI</name>
<proteinExistence type="predicted"/>
<dbReference type="Proteomes" id="UP001143856">
    <property type="component" value="Unassembled WGS sequence"/>
</dbReference>
<organism evidence="1 2">
    <name type="scientific">Xylaria curta</name>
    <dbReference type="NCBI Taxonomy" id="42375"/>
    <lineage>
        <taxon>Eukaryota</taxon>
        <taxon>Fungi</taxon>
        <taxon>Dikarya</taxon>
        <taxon>Ascomycota</taxon>
        <taxon>Pezizomycotina</taxon>
        <taxon>Sordariomycetes</taxon>
        <taxon>Xylariomycetidae</taxon>
        <taxon>Xylariales</taxon>
        <taxon>Xylariaceae</taxon>
        <taxon>Xylaria</taxon>
    </lineage>
</organism>
<gene>
    <name evidence="1" type="ORF">NUW58_g844</name>
</gene>
<sequence length="189" mass="20937">MTTGTHRDVRYPRRIPRLLRSHANMFSPNVIVRVLRTAQFTLAFVILGLSAYVTNWYVADTRSAPAPPISWLLFVSLFSIVSVGVLEGLPRFAPRFFHPYSALSLEFGNALFYFAGFIALSTFMSRLHFCTGSICSAAQADVAFGILEFLLWFASTSVAARDVFKKRVRLPNNTQAPLGAASMKEAPAP</sequence>
<protein>
    <submittedName>
        <fullName evidence="1">Uncharacterized protein</fullName>
    </submittedName>
</protein>
<keyword evidence="2" id="KW-1185">Reference proteome</keyword>
<evidence type="ECO:0000313" key="1">
    <source>
        <dbReference type="EMBL" id="KAJ2996823.1"/>
    </source>
</evidence>
<reference evidence="1" key="1">
    <citation type="submission" date="2022-10" db="EMBL/GenBank/DDBJ databases">
        <title>Genome Sequence of Xylaria curta.</title>
        <authorList>
            <person name="Buettner E."/>
        </authorList>
    </citation>
    <scope>NUCLEOTIDE SEQUENCE</scope>
    <source>
        <strain evidence="1">Babe10</strain>
    </source>
</reference>
<evidence type="ECO:0000313" key="2">
    <source>
        <dbReference type="Proteomes" id="UP001143856"/>
    </source>
</evidence>
<accession>A0ACC1PMS1</accession>
<dbReference type="EMBL" id="JAPDGR010000080">
    <property type="protein sequence ID" value="KAJ2996823.1"/>
    <property type="molecule type" value="Genomic_DNA"/>
</dbReference>
<comment type="caution">
    <text evidence="1">The sequence shown here is derived from an EMBL/GenBank/DDBJ whole genome shotgun (WGS) entry which is preliminary data.</text>
</comment>